<protein>
    <recommendedName>
        <fullName evidence="5">Signal peptidase</fullName>
    </recommendedName>
</protein>
<proteinExistence type="predicted"/>
<keyword evidence="4" id="KW-1185">Reference proteome</keyword>
<sequence>MKKSLFYTIIFPAILLIHNIAFAENPPPPGLPDDPVAAPIDSFVYILFAFGIIFGFYIIGKRNKSKP</sequence>
<feature type="signal peptide" evidence="2">
    <location>
        <begin position="1"/>
        <end position="23"/>
    </location>
</feature>
<dbReference type="Proteomes" id="UP001430679">
    <property type="component" value="Unassembled WGS sequence"/>
</dbReference>
<evidence type="ECO:0000313" key="3">
    <source>
        <dbReference type="EMBL" id="MCC9062065.1"/>
    </source>
</evidence>
<evidence type="ECO:0008006" key="5">
    <source>
        <dbReference type="Google" id="ProtNLM"/>
    </source>
</evidence>
<evidence type="ECO:0000313" key="4">
    <source>
        <dbReference type="Proteomes" id="UP001430679"/>
    </source>
</evidence>
<feature type="chain" id="PRO_5045606540" description="Signal peptidase" evidence="2">
    <location>
        <begin position="24"/>
        <end position="67"/>
    </location>
</feature>
<evidence type="ECO:0000256" key="2">
    <source>
        <dbReference type="SAM" id="SignalP"/>
    </source>
</evidence>
<keyword evidence="1" id="KW-0812">Transmembrane</keyword>
<keyword evidence="1" id="KW-1133">Transmembrane helix</keyword>
<dbReference type="EMBL" id="JAJJMM010000001">
    <property type="protein sequence ID" value="MCC9062065.1"/>
    <property type="molecule type" value="Genomic_DNA"/>
</dbReference>
<name>A0ABS8M994_9FLAO</name>
<organism evidence="3 4">
    <name type="scientific">Flavobacterium piscisymbiosum</name>
    <dbReference type="NCBI Taxonomy" id="2893753"/>
    <lineage>
        <taxon>Bacteria</taxon>
        <taxon>Pseudomonadati</taxon>
        <taxon>Bacteroidota</taxon>
        <taxon>Flavobacteriia</taxon>
        <taxon>Flavobacteriales</taxon>
        <taxon>Flavobacteriaceae</taxon>
        <taxon>Flavobacterium</taxon>
    </lineage>
</organism>
<accession>A0ABS8M994</accession>
<keyword evidence="1" id="KW-0472">Membrane</keyword>
<keyword evidence="2" id="KW-0732">Signal</keyword>
<feature type="transmembrane region" description="Helical" evidence="1">
    <location>
        <begin position="42"/>
        <end position="60"/>
    </location>
</feature>
<gene>
    <name evidence="3" type="ORF">LNP81_03585</name>
</gene>
<evidence type="ECO:0000256" key="1">
    <source>
        <dbReference type="SAM" id="Phobius"/>
    </source>
</evidence>
<reference evidence="3" key="1">
    <citation type="submission" date="2021-11" db="EMBL/GenBank/DDBJ databases">
        <title>Description of novel Flavobacterium species.</title>
        <authorList>
            <person name="Saticioglu I.B."/>
            <person name="Ay H."/>
            <person name="Altun S."/>
            <person name="Duman M."/>
        </authorList>
    </citation>
    <scope>NUCLEOTIDE SEQUENCE</scope>
    <source>
        <strain evidence="3">F-30</strain>
    </source>
</reference>
<comment type="caution">
    <text evidence="3">The sequence shown here is derived from an EMBL/GenBank/DDBJ whole genome shotgun (WGS) entry which is preliminary data.</text>
</comment>
<dbReference type="RefSeq" id="WP_230033499.1">
    <property type="nucleotide sequence ID" value="NZ_JAJJMM010000001.1"/>
</dbReference>